<keyword evidence="3" id="KW-0695">RNA-directed DNA polymerase</keyword>
<protein>
    <submittedName>
        <fullName evidence="3">Reverse transcriptase domain-containing protein</fullName>
    </submittedName>
</protein>
<dbReference type="AlphaFoldDB" id="A0A6G0X6N0"/>
<evidence type="ECO:0000256" key="1">
    <source>
        <dbReference type="SAM" id="MobiDB-lite"/>
    </source>
</evidence>
<feature type="region of interest" description="Disordered" evidence="1">
    <location>
        <begin position="207"/>
        <end position="226"/>
    </location>
</feature>
<dbReference type="EMBL" id="VUJU01008094">
    <property type="protein sequence ID" value="KAF0735577.1"/>
    <property type="molecule type" value="Genomic_DNA"/>
</dbReference>
<dbReference type="OrthoDB" id="6629145at2759"/>
<dbReference type="SUPFAM" id="SSF56672">
    <property type="entry name" value="DNA/RNA polymerases"/>
    <property type="match status" value="1"/>
</dbReference>
<dbReference type="PROSITE" id="PS50878">
    <property type="entry name" value="RT_POL"/>
    <property type="match status" value="1"/>
</dbReference>
<gene>
    <name evidence="3" type="ORF">FWK35_00024255</name>
</gene>
<accession>A0A6G0X6N0</accession>
<evidence type="ECO:0000313" key="4">
    <source>
        <dbReference type="Proteomes" id="UP000478052"/>
    </source>
</evidence>
<dbReference type="PANTHER" id="PTHR33332">
    <property type="entry name" value="REVERSE TRANSCRIPTASE DOMAIN-CONTAINING PROTEIN"/>
    <property type="match status" value="1"/>
</dbReference>
<feature type="domain" description="Reverse transcriptase" evidence="2">
    <location>
        <begin position="1"/>
        <end position="182"/>
    </location>
</feature>
<keyword evidence="3" id="KW-0808">Transferase</keyword>
<keyword evidence="3" id="KW-0548">Nucleotidyltransferase</keyword>
<name>A0A6G0X6N0_APHCR</name>
<proteinExistence type="predicted"/>
<comment type="caution">
    <text evidence="3">The sequence shown here is derived from an EMBL/GenBank/DDBJ whole genome shotgun (WGS) entry which is preliminary data.</text>
</comment>
<keyword evidence="4" id="KW-1185">Reference proteome</keyword>
<dbReference type="InterPro" id="IPR000477">
    <property type="entry name" value="RT_dom"/>
</dbReference>
<dbReference type="Pfam" id="PF00078">
    <property type="entry name" value="RVT_1"/>
    <property type="match status" value="1"/>
</dbReference>
<dbReference type="InterPro" id="IPR043502">
    <property type="entry name" value="DNA/RNA_pol_sf"/>
</dbReference>
<reference evidence="3 4" key="1">
    <citation type="submission" date="2019-08" db="EMBL/GenBank/DDBJ databases">
        <title>Whole genome of Aphis craccivora.</title>
        <authorList>
            <person name="Voronova N.V."/>
            <person name="Shulinski R.S."/>
            <person name="Bandarenka Y.V."/>
            <person name="Zhorov D.G."/>
            <person name="Warner D."/>
        </authorList>
    </citation>
    <scope>NUCLEOTIDE SEQUENCE [LARGE SCALE GENOMIC DNA]</scope>
    <source>
        <strain evidence="3">180601</strain>
        <tissue evidence="3">Whole Body</tissue>
    </source>
</reference>
<organism evidence="3 4">
    <name type="scientific">Aphis craccivora</name>
    <name type="common">Cowpea aphid</name>
    <dbReference type="NCBI Taxonomy" id="307492"/>
    <lineage>
        <taxon>Eukaryota</taxon>
        <taxon>Metazoa</taxon>
        <taxon>Ecdysozoa</taxon>
        <taxon>Arthropoda</taxon>
        <taxon>Hexapoda</taxon>
        <taxon>Insecta</taxon>
        <taxon>Pterygota</taxon>
        <taxon>Neoptera</taxon>
        <taxon>Paraneoptera</taxon>
        <taxon>Hemiptera</taxon>
        <taxon>Sternorrhyncha</taxon>
        <taxon>Aphidomorpha</taxon>
        <taxon>Aphidoidea</taxon>
        <taxon>Aphididae</taxon>
        <taxon>Aphidini</taxon>
        <taxon>Aphis</taxon>
        <taxon>Aphis</taxon>
    </lineage>
</organism>
<dbReference type="GO" id="GO:0003964">
    <property type="term" value="F:RNA-directed DNA polymerase activity"/>
    <property type="evidence" value="ECO:0007669"/>
    <property type="project" value="UniProtKB-KW"/>
</dbReference>
<evidence type="ECO:0000313" key="3">
    <source>
        <dbReference type="EMBL" id="KAF0735577.1"/>
    </source>
</evidence>
<dbReference type="Proteomes" id="UP000478052">
    <property type="component" value="Unassembled WGS sequence"/>
</dbReference>
<sequence>MDEVENLLTWSTLRPEKYVITVFLDITGAFDNVAWAALQMDLSYLGASPHMRRLVAEYLSGRTATMTIGGVSKSGSILGPVLWNVTMESLLRTNFPDHVSIQAYADDIAISIAGPTRNSIIQRAELALIPILEWEEARGLSFSATKSQALMTKGDLVPGFTVAFGNDKIVSVDSVKYLGLWLDSDRSYKTHVKSLVESKHNLFSRLRGASGSGDKNTGGDKKTGVTSKSATVWINRSVQDYVHRSAAGPRGCTSTRSRVVMVSGQGRGKATTKLPQTGNDEEIHGESVNVLAGRWAATQKGRWTYLCFPDIRHRLSLPIALSHEVSQLQTGHGNFNAKLAALGLQPSPMCACGNGEEDVRHVVFDCSVHDPHRTKLKLSVYRAGLAWPCSMADMVSSKGTYEALVKFAKEAVYFTRQQEPD</sequence>
<evidence type="ECO:0000259" key="2">
    <source>
        <dbReference type="PROSITE" id="PS50878"/>
    </source>
</evidence>